<feature type="transmembrane region" description="Helical" evidence="2">
    <location>
        <begin position="156"/>
        <end position="175"/>
    </location>
</feature>
<organism evidence="3 4">
    <name type="scientific">Sparassis crispa</name>
    <dbReference type="NCBI Taxonomy" id="139825"/>
    <lineage>
        <taxon>Eukaryota</taxon>
        <taxon>Fungi</taxon>
        <taxon>Dikarya</taxon>
        <taxon>Basidiomycota</taxon>
        <taxon>Agaricomycotina</taxon>
        <taxon>Agaricomycetes</taxon>
        <taxon>Polyporales</taxon>
        <taxon>Sparassidaceae</taxon>
        <taxon>Sparassis</taxon>
    </lineage>
</organism>
<keyword evidence="2" id="KW-0472">Membrane</keyword>
<comment type="caution">
    <text evidence="3">The sequence shown here is derived from an EMBL/GenBank/DDBJ whole genome shotgun (WGS) entry which is preliminary data.</text>
</comment>
<accession>A0A401H4D6</accession>
<feature type="compositionally biased region" description="Polar residues" evidence="1">
    <location>
        <begin position="7"/>
        <end position="20"/>
    </location>
</feature>
<feature type="region of interest" description="Disordered" evidence="1">
    <location>
        <begin position="7"/>
        <end position="29"/>
    </location>
</feature>
<feature type="transmembrane region" description="Helical" evidence="2">
    <location>
        <begin position="46"/>
        <end position="68"/>
    </location>
</feature>
<sequence length="280" mass="30369">MLKCYVMSSNQSGDVSQSQRHPNEDASPGYRSIFAVDGSNSSVPRWLPLSLLALTTAALAVPAVMLWCQRGVALSRTLTDPPPPPPRRTVSAGTILSRRTASGGAPPPRRTVALPPIVPQRAFPSSSQSSTMQAGGPTLIPDAEDNFNGALYTMKAFGIATLLVTVGAGTAVWGIKTALGVRDTQEFADRVRMFIVKRMPVLSYRIYRPLGLEDEELDAKSVSTLSQPHPDDVLQWSWPDAEKRLKAAFERDGFMGWAEAAVTELEAEGQVERVRRGHIS</sequence>
<keyword evidence="2" id="KW-0812">Transmembrane</keyword>
<feature type="compositionally biased region" description="Polar residues" evidence="1">
    <location>
        <begin position="91"/>
        <end position="100"/>
    </location>
</feature>
<dbReference type="AlphaFoldDB" id="A0A401H4D6"/>
<gene>
    <name evidence="3" type="ORF">SCP_1502820</name>
</gene>
<feature type="region of interest" description="Disordered" evidence="1">
    <location>
        <begin position="75"/>
        <end position="110"/>
    </location>
</feature>
<reference evidence="3 4" key="1">
    <citation type="journal article" date="2018" name="Sci. Rep.">
        <title>Genome sequence of the cauliflower mushroom Sparassis crispa (Hanabiratake) and its association with beneficial usage.</title>
        <authorList>
            <person name="Kiyama R."/>
            <person name="Furutani Y."/>
            <person name="Kawaguchi K."/>
            <person name="Nakanishi T."/>
        </authorList>
    </citation>
    <scope>NUCLEOTIDE SEQUENCE [LARGE SCALE GENOMIC DNA]</scope>
</reference>
<evidence type="ECO:0000256" key="1">
    <source>
        <dbReference type="SAM" id="MobiDB-lite"/>
    </source>
</evidence>
<evidence type="ECO:0000313" key="4">
    <source>
        <dbReference type="Proteomes" id="UP000287166"/>
    </source>
</evidence>
<protein>
    <submittedName>
        <fullName evidence="3">Uncharacterized protein</fullName>
    </submittedName>
</protein>
<evidence type="ECO:0000256" key="2">
    <source>
        <dbReference type="SAM" id="Phobius"/>
    </source>
</evidence>
<name>A0A401H4D6_9APHY</name>
<evidence type="ECO:0000313" key="3">
    <source>
        <dbReference type="EMBL" id="GBE89274.1"/>
    </source>
</evidence>
<keyword evidence="2" id="KW-1133">Transmembrane helix</keyword>
<proteinExistence type="predicted"/>
<dbReference type="InParanoid" id="A0A401H4D6"/>
<dbReference type="EMBL" id="BFAD01000015">
    <property type="protein sequence ID" value="GBE89274.1"/>
    <property type="molecule type" value="Genomic_DNA"/>
</dbReference>
<dbReference type="GeneID" id="38786191"/>
<dbReference type="OrthoDB" id="5346979at2759"/>
<keyword evidence="4" id="KW-1185">Reference proteome</keyword>
<dbReference type="Proteomes" id="UP000287166">
    <property type="component" value="Unassembled WGS sequence"/>
</dbReference>
<dbReference type="RefSeq" id="XP_027620187.1">
    <property type="nucleotide sequence ID" value="XM_027764386.1"/>
</dbReference>